<evidence type="ECO:0000256" key="1">
    <source>
        <dbReference type="SAM" id="MobiDB-lite"/>
    </source>
</evidence>
<comment type="caution">
    <text evidence="2">The sequence shown here is derived from an EMBL/GenBank/DDBJ whole genome shotgun (WGS) entry which is preliminary data.</text>
</comment>
<keyword evidence="3" id="KW-1185">Reference proteome</keyword>
<organism evidence="2 3">
    <name type="scientific">Micromonospora zhanjiangensis</name>
    <dbReference type="NCBI Taxonomy" id="1522057"/>
    <lineage>
        <taxon>Bacteria</taxon>
        <taxon>Bacillati</taxon>
        <taxon>Actinomycetota</taxon>
        <taxon>Actinomycetes</taxon>
        <taxon>Micromonosporales</taxon>
        <taxon>Micromonosporaceae</taxon>
        <taxon>Micromonospora</taxon>
    </lineage>
</organism>
<protein>
    <submittedName>
        <fullName evidence="2">DivIVA domain-containing protein</fullName>
    </submittedName>
</protein>
<dbReference type="NCBIfam" id="TIGR03544">
    <property type="entry name" value="DivI1A_domain"/>
    <property type="match status" value="1"/>
</dbReference>
<proteinExistence type="predicted"/>
<dbReference type="InterPro" id="IPR019933">
    <property type="entry name" value="DivIVA_domain"/>
</dbReference>
<dbReference type="RefSeq" id="WP_377546365.1">
    <property type="nucleotide sequence ID" value="NZ_JBHSBN010000009.1"/>
</dbReference>
<feature type="region of interest" description="Disordered" evidence="1">
    <location>
        <begin position="1"/>
        <end position="22"/>
    </location>
</feature>
<dbReference type="EMBL" id="JBHSBN010000009">
    <property type="protein sequence ID" value="MFC4107398.1"/>
    <property type="molecule type" value="Genomic_DNA"/>
</dbReference>
<gene>
    <name evidence="2" type="ORF">ACFOX0_15890</name>
</gene>
<dbReference type="Gene3D" id="6.10.250.660">
    <property type="match status" value="1"/>
</dbReference>
<sequence length="105" mass="12273">MLFRRLLAGRRQTEPPPQETDSTCYRAASYLPLRPWQVRRRPFTRRGRRGVDAAEVRNFLDQVAGDLADAYKALSASRAETARVEAEFRQWRARQSRYAHNGHTR</sequence>
<accession>A0ABV8KN24</accession>
<reference evidence="3" key="1">
    <citation type="journal article" date="2019" name="Int. J. Syst. Evol. Microbiol.">
        <title>The Global Catalogue of Microorganisms (GCM) 10K type strain sequencing project: providing services to taxonomists for standard genome sequencing and annotation.</title>
        <authorList>
            <consortium name="The Broad Institute Genomics Platform"/>
            <consortium name="The Broad Institute Genome Sequencing Center for Infectious Disease"/>
            <person name="Wu L."/>
            <person name="Ma J."/>
        </authorList>
    </citation>
    <scope>NUCLEOTIDE SEQUENCE [LARGE SCALE GENOMIC DNA]</scope>
    <source>
        <strain evidence="3">2902at01</strain>
    </source>
</reference>
<evidence type="ECO:0000313" key="2">
    <source>
        <dbReference type="EMBL" id="MFC4107398.1"/>
    </source>
</evidence>
<evidence type="ECO:0000313" key="3">
    <source>
        <dbReference type="Proteomes" id="UP001595868"/>
    </source>
</evidence>
<dbReference type="Proteomes" id="UP001595868">
    <property type="component" value="Unassembled WGS sequence"/>
</dbReference>
<name>A0ABV8KN24_9ACTN</name>